<keyword evidence="2" id="KW-1185">Reference proteome</keyword>
<proteinExistence type="predicted"/>
<sequence>MTSQHSPSTIQTPNRFQALSDFPPLTYSMAAETPSFKLQPKNPTTPIPSTQNTSSTSTQYFTKPLTTSLMLTSFTEVPEFKVLQNFLQRLFPRDCQWLPDDPTKTQTYYELILIDSNSVEITHTPDKTNPQKIAYSKCTIKKVIKSTEWASTPMYLYHSCDEDIEIMFKFYLPQAVKIHKSFNEYQARVEQPDYI</sequence>
<gene>
    <name evidence="1" type="ORF">M9H77_02823</name>
</gene>
<accession>A0ACC0C9N9</accession>
<protein>
    <submittedName>
        <fullName evidence="1">Uncharacterized protein</fullName>
    </submittedName>
</protein>
<name>A0ACC0C9N9_CATRO</name>
<comment type="caution">
    <text evidence="1">The sequence shown here is derived from an EMBL/GenBank/DDBJ whole genome shotgun (WGS) entry which is preliminary data.</text>
</comment>
<reference evidence="2" key="1">
    <citation type="journal article" date="2023" name="Nat. Plants">
        <title>Single-cell RNA sequencing provides a high-resolution roadmap for understanding the multicellular compartmentation of specialized metabolism.</title>
        <authorList>
            <person name="Sun S."/>
            <person name="Shen X."/>
            <person name="Li Y."/>
            <person name="Li Y."/>
            <person name="Wang S."/>
            <person name="Li R."/>
            <person name="Zhang H."/>
            <person name="Shen G."/>
            <person name="Guo B."/>
            <person name="Wei J."/>
            <person name="Xu J."/>
            <person name="St-Pierre B."/>
            <person name="Chen S."/>
            <person name="Sun C."/>
        </authorList>
    </citation>
    <scope>NUCLEOTIDE SEQUENCE [LARGE SCALE GENOMIC DNA]</scope>
</reference>
<evidence type="ECO:0000313" key="2">
    <source>
        <dbReference type="Proteomes" id="UP001060085"/>
    </source>
</evidence>
<dbReference type="EMBL" id="CM044701">
    <property type="protein sequence ID" value="KAI5681595.1"/>
    <property type="molecule type" value="Genomic_DNA"/>
</dbReference>
<organism evidence="1 2">
    <name type="scientific">Catharanthus roseus</name>
    <name type="common">Madagascar periwinkle</name>
    <name type="synonym">Vinca rosea</name>
    <dbReference type="NCBI Taxonomy" id="4058"/>
    <lineage>
        <taxon>Eukaryota</taxon>
        <taxon>Viridiplantae</taxon>
        <taxon>Streptophyta</taxon>
        <taxon>Embryophyta</taxon>
        <taxon>Tracheophyta</taxon>
        <taxon>Spermatophyta</taxon>
        <taxon>Magnoliopsida</taxon>
        <taxon>eudicotyledons</taxon>
        <taxon>Gunneridae</taxon>
        <taxon>Pentapetalae</taxon>
        <taxon>asterids</taxon>
        <taxon>lamiids</taxon>
        <taxon>Gentianales</taxon>
        <taxon>Apocynaceae</taxon>
        <taxon>Rauvolfioideae</taxon>
        <taxon>Vinceae</taxon>
        <taxon>Catharanthinae</taxon>
        <taxon>Catharanthus</taxon>
    </lineage>
</organism>
<evidence type="ECO:0000313" key="1">
    <source>
        <dbReference type="EMBL" id="KAI5681595.1"/>
    </source>
</evidence>
<dbReference type="Proteomes" id="UP001060085">
    <property type="component" value="Linkage Group LG01"/>
</dbReference>